<evidence type="ECO:0000313" key="5">
    <source>
        <dbReference type="Proteomes" id="UP001500748"/>
    </source>
</evidence>
<keyword evidence="2" id="KW-1133">Transmembrane helix</keyword>
<feature type="domain" description="DUF4349" evidence="3">
    <location>
        <begin position="30"/>
        <end position="235"/>
    </location>
</feature>
<organism evidence="4 5">
    <name type="scientific">Flavobacterium ginsengiterrae</name>
    <dbReference type="NCBI Taxonomy" id="871695"/>
    <lineage>
        <taxon>Bacteria</taxon>
        <taxon>Pseudomonadati</taxon>
        <taxon>Bacteroidota</taxon>
        <taxon>Flavobacteriia</taxon>
        <taxon>Flavobacteriales</taxon>
        <taxon>Flavobacteriaceae</taxon>
        <taxon>Flavobacterium</taxon>
    </lineage>
</organism>
<sequence>MMVSAVALPPKTKSDSYDKNLNQSAPKIEQKIIKEATLRFETDDLENTFNQIQKAVATGKARIINDSEGKDYGTVFRNLTVKVPSENFDRFINDISKGVSYFEIKNISAQDVTEQFIDLTSRLNTKKKLEERYLQILQKATKVSEILEIEKQISVIREEIEAKEGQLKYLQSRVSESTVTIEFYKTIAEKEGVKISYGSKIWTAVKSGFFSLSDFLISLISIWPFIIIFCVLAYFIRKRFKRKKQQS</sequence>
<comment type="caution">
    <text evidence="4">The sequence shown here is derived from an EMBL/GenBank/DDBJ whole genome shotgun (WGS) entry which is preliminary data.</text>
</comment>
<dbReference type="InterPro" id="IPR025645">
    <property type="entry name" value="DUF4349"/>
</dbReference>
<name>A0ABP7GD29_9FLAO</name>
<evidence type="ECO:0000313" key="4">
    <source>
        <dbReference type="EMBL" id="GAA3761130.1"/>
    </source>
</evidence>
<feature type="transmembrane region" description="Helical" evidence="2">
    <location>
        <begin position="215"/>
        <end position="236"/>
    </location>
</feature>
<protein>
    <recommendedName>
        <fullName evidence="3">DUF4349 domain-containing protein</fullName>
    </recommendedName>
</protein>
<evidence type="ECO:0000256" key="1">
    <source>
        <dbReference type="SAM" id="MobiDB-lite"/>
    </source>
</evidence>
<dbReference type="Proteomes" id="UP001500748">
    <property type="component" value="Unassembled WGS sequence"/>
</dbReference>
<feature type="region of interest" description="Disordered" evidence="1">
    <location>
        <begin position="1"/>
        <end position="20"/>
    </location>
</feature>
<proteinExistence type="predicted"/>
<keyword evidence="5" id="KW-1185">Reference proteome</keyword>
<reference evidence="5" key="1">
    <citation type="journal article" date="2019" name="Int. J. Syst. Evol. Microbiol.">
        <title>The Global Catalogue of Microorganisms (GCM) 10K type strain sequencing project: providing services to taxonomists for standard genome sequencing and annotation.</title>
        <authorList>
            <consortium name="The Broad Institute Genomics Platform"/>
            <consortium name="The Broad Institute Genome Sequencing Center for Infectious Disease"/>
            <person name="Wu L."/>
            <person name="Ma J."/>
        </authorList>
    </citation>
    <scope>NUCLEOTIDE SEQUENCE [LARGE SCALE GENOMIC DNA]</scope>
    <source>
        <strain evidence="5">JCM 17337</strain>
    </source>
</reference>
<keyword evidence="2" id="KW-0812">Transmembrane</keyword>
<gene>
    <name evidence="4" type="ORF">GCM10022423_10400</name>
</gene>
<dbReference type="EMBL" id="BAABDU010000003">
    <property type="protein sequence ID" value="GAA3761130.1"/>
    <property type="molecule type" value="Genomic_DNA"/>
</dbReference>
<dbReference type="Pfam" id="PF14257">
    <property type="entry name" value="DUF4349"/>
    <property type="match status" value="1"/>
</dbReference>
<keyword evidence="2" id="KW-0472">Membrane</keyword>
<accession>A0ABP7GD29</accession>
<evidence type="ECO:0000259" key="3">
    <source>
        <dbReference type="Pfam" id="PF14257"/>
    </source>
</evidence>
<evidence type="ECO:0000256" key="2">
    <source>
        <dbReference type="SAM" id="Phobius"/>
    </source>
</evidence>